<reference evidence="2 3" key="1">
    <citation type="journal article" date="2016" name="Genome Biol. Evol.">
        <title>Divergent and convergent evolution of fungal pathogenicity.</title>
        <authorList>
            <person name="Shang Y."/>
            <person name="Xiao G."/>
            <person name="Zheng P."/>
            <person name="Cen K."/>
            <person name="Zhan S."/>
            <person name="Wang C."/>
        </authorList>
    </citation>
    <scope>NUCLEOTIDE SEQUENCE [LARGE SCALE GENOMIC DNA]</scope>
    <source>
        <strain evidence="2 3">RCEF 2490</strain>
    </source>
</reference>
<keyword evidence="3" id="KW-1185">Reference proteome</keyword>
<evidence type="ECO:0000313" key="3">
    <source>
        <dbReference type="Proteomes" id="UP000078544"/>
    </source>
</evidence>
<comment type="caution">
    <text evidence="2">The sequence shown here is derived from an EMBL/GenBank/DDBJ whole genome shotgun (WGS) entry which is preliminary data.</text>
</comment>
<name>A0A162INH6_9HYPO</name>
<evidence type="ECO:0000313" key="2">
    <source>
        <dbReference type="EMBL" id="KZZ96013.1"/>
    </source>
</evidence>
<proteinExistence type="predicted"/>
<sequence length="277" mass="30108">MPTATSSSLPPKVSAATVAAMGSLAIPPYRKQQASFDPELNHLSKWPLPEHSSSWLDKRTVKVPRRSRPRQTPDVFPLTNVPLPGDKQWPSRPGVDCVPSFVADVPGVSTRRLQEMGLLDREEVPSNFKVKIDFSSSASASMQPSLHSTFGLNDIKHDKPLYTMKTKPAPPKHSPAPAPTRVKQKSSSRHTGQQADAEAEAAAPRRGERQDKEKEQQPGGARDGAVPCVGADDDEDLYSAGEPPSPTLSYCDIGNDEALATFAMDQDYVDVAREDCL</sequence>
<dbReference type="EMBL" id="AZGY01000008">
    <property type="protein sequence ID" value="KZZ96013.1"/>
    <property type="molecule type" value="Genomic_DNA"/>
</dbReference>
<feature type="compositionally biased region" description="Pro residues" evidence="1">
    <location>
        <begin position="168"/>
        <end position="178"/>
    </location>
</feature>
<dbReference type="OrthoDB" id="10666655at2759"/>
<evidence type="ECO:0000256" key="1">
    <source>
        <dbReference type="SAM" id="MobiDB-lite"/>
    </source>
</evidence>
<protein>
    <submittedName>
        <fullName evidence="2">Uncharacterized protein</fullName>
    </submittedName>
</protein>
<feature type="compositionally biased region" description="Low complexity" evidence="1">
    <location>
        <begin position="193"/>
        <end position="202"/>
    </location>
</feature>
<dbReference type="AlphaFoldDB" id="A0A162INH6"/>
<dbReference type="Proteomes" id="UP000078544">
    <property type="component" value="Unassembled WGS sequence"/>
</dbReference>
<feature type="region of interest" description="Disordered" evidence="1">
    <location>
        <begin position="161"/>
        <end position="249"/>
    </location>
</feature>
<gene>
    <name evidence="2" type="ORF">AAL_04309</name>
</gene>
<accession>A0A162INH6</accession>
<feature type="region of interest" description="Disordered" evidence="1">
    <location>
        <begin position="60"/>
        <end position="94"/>
    </location>
</feature>
<feature type="compositionally biased region" description="Basic and acidic residues" evidence="1">
    <location>
        <begin position="203"/>
        <end position="216"/>
    </location>
</feature>
<organism evidence="2 3">
    <name type="scientific">Moelleriella libera RCEF 2490</name>
    <dbReference type="NCBI Taxonomy" id="1081109"/>
    <lineage>
        <taxon>Eukaryota</taxon>
        <taxon>Fungi</taxon>
        <taxon>Dikarya</taxon>
        <taxon>Ascomycota</taxon>
        <taxon>Pezizomycotina</taxon>
        <taxon>Sordariomycetes</taxon>
        <taxon>Hypocreomycetidae</taxon>
        <taxon>Hypocreales</taxon>
        <taxon>Clavicipitaceae</taxon>
        <taxon>Moelleriella</taxon>
    </lineage>
</organism>